<feature type="transmembrane region" description="Helical" evidence="1">
    <location>
        <begin position="152"/>
        <end position="174"/>
    </location>
</feature>
<sequence length="192" mass="20764">MNSILNAQQDMREAYYCGAPGVISSGTAWFVAGLVAVIVSPTAGILTLLLGGMLIFPISIVFCRLIGASGKHKKENPLAALAIEGTFGMLISIPIAAGLAFYRIEWFFPAMLFVIGGRYLTFSTLYGRRLYWAFAVILVITGWLLLATNAPVFSGAFTGAFIEYFFGVMLFIFYKREQANKPSKSDAASGAS</sequence>
<feature type="transmembrane region" description="Helical" evidence="1">
    <location>
        <begin position="78"/>
        <end position="100"/>
    </location>
</feature>
<accession>A0A2A4MHA5</accession>
<dbReference type="Proteomes" id="UP000218172">
    <property type="component" value="Unassembled WGS sequence"/>
</dbReference>
<keyword evidence="1" id="KW-0812">Transmembrane</keyword>
<evidence type="ECO:0000256" key="1">
    <source>
        <dbReference type="SAM" id="Phobius"/>
    </source>
</evidence>
<evidence type="ECO:0000313" key="2">
    <source>
        <dbReference type="EMBL" id="PCH59260.1"/>
    </source>
</evidence>
<dbReference type="EMBL" id="NVQR01000126">
    <property type="protein sequence ID" value="PCH59260.1"/>
    <property type="molecule type" value="Genomic_DNA"/>
</dbReference>
<proteinExistence type="predicted"/>
<dbReference type="AlphaFoldDB" id="A0A2A4MHA5"/>
<feature type="transmembrane region" description="Helical" evidence="1">
    <location>
        <begin position="106"/>
        <end position="122"/>
    </location>
</feature>
<feature type="transmembrane region" description="Helical" evidence="1">
    <location>
        <begin position="129"/>
        <end position="146"/>
    </location>
</feature>
<keyword evidence="1" id="KW-1133">Transmembrane helix</keyword>
<dbReference type="InterPro" id="IPR053824">
    <property type="entry name" value="DUF7010"/>
</dbReference>
<evidence type="ECO:0008006" key="4">
    <source>
        <dbReference type="Google" id="ProtNLM"/>
    </source>
</evidence>
<gene>
    <name evidence="2" type="ORF">COC19_07310</name>
</gene>
<comment type="caution">
    <text evidence="2">The sequence shown here is derived from an EMBL/GenBank/DDBJ whole genome shotgun (WGS) entry which is preliminary data.</text>
</comment>
<name>A0A2A4MHA5_9GAMM</name>
<reference evidence="3" key="1">
    <citation type="submission" date="2017-08" db="EMBL/GenBank/DDBJ databases">
        <title>A dynamic microbial community with high functional redundancy inhabits the cold, oxic subseafloor aquifer.</title>
        <authorList>
            <person name="Tully B.J."/>
            <person name="Wheat C.G."/>
            <person name="Glazer B.T."/>
            <person name="Huber J.A."/>
        </authorList>
    </citation>
    <scope>NUCLEOTIDE SEQUENCE [LARGE SCALE GENOMIC DNA]</scope>
</reference>
<dbReference type="Pfam" id="PF22765">
    <property type="entry name" value="DUF7010"/>
    <property type="match status" value="1"/>
</dbReference>
<feature type="transmembrane region" description="Helical" evidence="1">
    <location>
        <begin position="45"/>
        <end position="66"/>
    </location>
</feature>
<keyword evidence="1" id="KW-0472">Membrane</keyword>
<protein>
    <recommendedName>
        <fullName evidence="4">DUF308 domain-containing protein</fullName>
    </recommendedName>
</protein>
<feature type="transmembrane region" description="Helical" evidence="1">
    <location>
        <begin position="14"/>
        <end position="39"/>
    </location>
</feature>
<evidence type="ECO:0000313" key="3">
    <source>
        <dbReference type="Proteomes" id="UP000218172"/>
    </source>
</evidence>
<organism evidence="2 3">
    <name type="scientific">SAR86 cluster bacterium</name>
    <dbReference type="NCBI Taxonomy" id="2030880"/>
    <lineage>
        <taxon>Bacteria</taxon>
        <taxon>Pseudomonadati</taxon>
        <taxon>Pseudomonadota</taxon>
        <taxon>Gammaproteobacteria</taxon>
        <taxon>SAR86 cluster</taxon>
    </lineage>
</organism>